<sequence>MIICGVSNAYESYDFIRSARSFGWDVCVITTPMGERFVNSTELRDLTGHPVRSDYKHPNDPDVLPTPDALIVAPASFNSVNKIANGITDTLAVGVVCEAIGQGKPVIIAPWMNRALASHGAYRRSLEYLAEERVQVVLTQRTQPGKGGELEPGNFPWTKVEAALLELF</sequence>
<name>A0ABP6ZSQ9_9ACTN</name>
<dbReference type="Pfam" id="PF02441">
    <property type="entry name" value="Flavoprotein"/>
    <property type="match status" value="1"/>
</dbReference>
<organism evidence="2 3">
    <name type="scientific">Kineosporia mesophila</name>
    <dbReference type="NCBI Taxonomy" id="566012"/>
    <lineage>
        <taxon>Bacteria</taxon>
        <taxon>Bacillati</taxon>
        <taxon>Actinomycetota</taxon>
        <taxon>Actinomycetes</taxon>
        <taxon>Kineosporiales</taxon>
        <taxon>Kineosporiaceae</taxon>
        <taxon>Kineosporia</taxon>
    </lineage>
</organism>
<dbReference type="PANTHER" id="PTHR14359:SF6">
    <property type="entry name" value="PHOSPHOPANTOTHENOYLCYSTEINE DECARBOXYLASE"/>
    <property type="match status" value="1"/>
</dbReference>
<evidence type="ECO:0000313" key="2">
    <source>
        <dbReference type="EMBL" id="GAA3617011.1"/>
    </source>
</evidence>
<dbReference type="EMBL" id="BAAAZO010000006">
    <property type="protein sequence ID" value="GAA3617011.1"/>
    <property type="molecule type" value="Genomic_DNA"/>
</dbReference>
<dbReference type="InterPro" id="IPR003382">
    <property type="entry name" value="Flavoprotein"/>
</dbReference>
<gene>
    <name evidence="2" type="ORF">GCM10022223_36910</name>
</gene>
<evidence type="ECO:0000313" key="3">
    <source>
        <dbReference type="Proteomes" id="UP001501074"/>
    </source>
</evidence>
<proteinExistence type="predicted"/>
<feature type="domain" description="Flavoprotein" evidence="1">
    <location>
        <begin position="2"/>
        <end position="129"/>
    </location>
</feature>
<accession>A0ABP6ZSQ9</accession>
<dbReference type="Gene3D" id="3.40.50.1950">
    <property type="entry name" value="Flavin prenyltransferase-like"/>
    <property type="match status" value="1"/>
</dbReference>
<comment type="caution">
    <text evidence="2">The sequence shown here is derived from an EMBL/GenBank/DDBJ whole genome shotgun (WGS) entry which is preliminary data.</text>
</comment>
<dbReference type="PANTHER" id="PTHR14359">
    <property type="entry name" value="HOMO-OLIGOMERIC FLAVIN CONTAINING CYS DECARBOXYLASE FAMILY"/>
    <property type="match status" value="1"/>
</dbReference>
<dbReference type="SUPFAM" id="SSF52507">
    <property type="entry name" value="Homo-oligomeric flavin-containing Cys decarboxylases, HFCD"/>
    <property type="match status" value="1"/>
</dbReference>
<reference evidence="3" key="1">
    <citation type="journal article" date="2019" name="Int. J. Syst. Evol. Microbiol.">
        <title>The Global Catalogue of Microorganisms (GCM) 10K type strain sequencing project: providing services to taxonomists for standard genome sequencing and annotation.</title>
        <authorList>
            <consortium name="The Broad Institute Genomics Platform"/>
            <consortium name="The Broad Institute Genome Sequencing Center for Infectious Disease"/>
            <person name="Wu L."/>
            <person name="Ma J."/>
        </authorList>
    </citation>
    <scope>NUCLEOTIDE SEQUENCE [LARGE SCALE GENOMIC DNA]</scope>
    <source>
        <strain evidence="3">JCM 16902</strain>
    </source>
</reference>
<keyword evidence="3" id="KW-1185">Reference proteome</keyword>
<protein>
    <recommendedName>
        <fullName evidence="1">Flavoprotein domain-containing protein</fullName>
    </recommendedName>
</protein>
<dbReference type="Proteomes" id="UP001501074">
    <property type="component" value="Unassembled WGS sequence"/>
</dbReference>
<evidence type="ECO:0000259" key="1">
    <source>
        <dbReference type="Pfam" id="PF02441"/>
    </source>
</evidence>
<dbReference type="InterPro" id="IPR036551">
    <property type="entry name" value="Flavin_trans-like"/>
</dbReference>